<comment type="subcellular location">
    <subcellularLocation>
        <location evidence="1">Membrane</location>
        <topology evidence="1">Multi-pass membrane protein</topology>
    </subcellularLocation>
</comment>
<evidence type="ECO:0000313" key="7">
    <source>
        <dbReference type="Proteomes" id="UP001107558"/>
    </source>
</evidence>
<dbReference type="GO" id="GO:0020037">
    <property type="term" value="F:heme binding"/>
    <property type="evidence" value="ECO:0007669"/>
    <property type="project" value="TreeGrafter"/>
</dbReference>
<dbReference type="InterPro" id="IPR036259">
    <property type="entry name" value="MFS_trans_sf"/>
</dbReference>
<feature type="transmembrane region" description="Helical" evidence="5">
    <location>
        <begin position="299"/>
        <end position="329"/>
    </location>
</feature>
<evidence type="ECO:0000256" key="1">
    <source>
        <dbReference type="ARBA" id="ARBA00004141"/>
    </source>
</evidence>
<dbReference type="GO" id="GO:0015232">
    <property type="term" value="F:heme transmembrane transporter activity"/>
    <property type="evidence" value="ECO:0007669"/>
    <property type="project" value="TreeGrafter"/>
</dbReference>
<dbReference type="GO" id="GO:0097037">
    <property type="term" value="P:heme export"/>
    <property type="evidence" value="ECO:0007669"/>
    <property type="project" value="TreeGrafter"/>
</dbReference>
<proteinExistence type="predicted"/>
<dbReference type="InterPro" id="IPR049680">
    <property type="entry name" value="FLVCR1-2_SLC49-like"/>
</dbReference>
<dbReference type="EMBL" id="JADBJN010000001">
    <property type="protein sequence ID" value="KAG5684943.1"/>
    <property type="molecule type" value="Genomic_DNA"/>
</dbReference>
<name>A0A9J6CST5_POLVA</name>
<feature type="transmembrane region" description="Helical" evidence="5">
    <location>
        <begin position="71"/>
        <end position="98"/>
    </location>
</feature>
<keyword evidence="2 5" id="KW-0812">Transmembrane</keyword>
<gene>
    <name evidence="6" type="ORF">PVAND_014151</name>
</gene>
<reference evidence="6" key="1">
    <citation type="submission" date="2021-03" db="EMBL/GenBank/DDBJ databases">
        <title>Chromosome level genome of the anhydrobiotic midge Polypedilum vanderplanki.</title>
        <authorList>
            <person name="Yoshida Y."/>
            <person name="Kikawada T."/>
            <person name="Gusev O."/>
        </authorList>
    </citation>
    <scope>NUCLEOTIDE SEQUENCE</scope>
    <source>
        <strain evidence="6">NIAS01</strain>
        <tissue evidence="6">Whole body or cell culture</tissue>
    </source>
</reference>
<keyword evidence="4 5" id="KW-0472">Membrane</keyword>
<dbReference type="PANTHER" id="PTHR10924:SF4">
    <property type="entry name" value="GH15861P"/>
    <property type="match status" value="1"/>
</dbReference>
<feature type="transmembrane region" description="Helical" evidence="5">
    <location>
        <begin position="113"/>
        <end position="132"/>
    </location>
</feature>
<feature type="transmembrane region" description="Helical" evidence="5">
    <location>
        <begin position="335"/>
        <end position="356"/>
    </location>
</feature>
<feature type="transmembrane region" description="Helical" evidence="5">
    <location>
        <begin position="164"/>
        <end position="184"/>
    </location>
</feature>
<evidence type="ECO:0000256" key="4">
    <source>
        <dbReference type="ARBA" id="ARBA00023136"/>
    </source>
</evidence>
<feature type="transmembrane region" description="Helical" evidence="5">
    <location>
        <begin position="423"/>
        <end position="447"/>
    </location>
</feature>
<dbReference type="Proteomes" id="UP001107558">
    <property type="component" value="Chromosome 1"/>
</dbReference>
<accession>A0A9J6CST5</accession>
<protein>
    <submittedName>
        <fullName evidence="6">Uncharacterized protein</fullName>
    </submittedName>
</protein>
<dbReference type="Pfam" id="PF07690">
    <property type="entry name" value="MFS_1"/>
    <property type="match status" value="1"/>
</dbReference>
<dbReference type="SUPFAM" id="SSF103473">
    <property type="entry name" value="MFS general substrate transporter"/>
    <property type="match status" value="1"/>
</dbReference>
<evidence type="ECO:0000256" key="3">
    <source>
        <dbReference type="ARBA" id="ARBA00022989"/>
    </source>
</evidence>
<dbReference type="InterPro" id="IPR011701">
    <property type="entry name" value="MFS"/>
</dbReference>
<feature type="transmembrane region" description="Helical" evidence="5">
    <location>
        <begin position="390"/>
        <end position="411"/>
    </location>
</feature>
<sequence>MLVSPYRKKFSSAFVERGLLQTELEKLNRIYYLQLLSTEKRISSKENKLIDNLVLNFDCAQRATKVYKWRWFLFAMITISLTISSTQFLQFCIISNVIEKFFDTTSDVINLTSIFYMLIYFLLYIPITYYYCEKQSLHNVAIFGSIGLMITSWLKYIGIFIQNFHLILIVQCFCAIFHILLSSIPSRIATTWFPIHEEYLMQAITIFATNLGLIVNFLSLIVINNLEDMIKLTRDLNNYMLLMAILSTLIAIVMGFAFKRNEPEIAPSYIEALRRDNIIQRDNRNFFKSIKILFANKNFILLFLGFGLNIGVFNAFSTILNSIIVYYFPTGQLEAGTLCLITSLLSIFGLFVFAFILARFKRFKSTSLWILRIQSIAFILFSLSLESKSFMIMCFSSILLGIFMVGFQLVGQELAVELTFDMLCEDISVGIINTFGFFCGIIITLGIKKLQEWFSILYGNLCFSLLITVGTIFMSLISSLELKRQEVVDFIDSATGIELEHRKRERFESRQYSRLSSIREAELESLNKS</sequence>
<keyword evidence="3 5" id="KW-1133">Transmembrane helix</keyword>
<feature type="transmembrane region" description="Helical" evidence="5">
    <location>
        <begin position="368"/>
        <end position="384"/>
    </location>
</feature>
<evidence type="ECO:0000313" key="6">
    <source>
        <dbReference type="EMBL" id="KAG5684943.1"/>
    </source>
</evidence>
<dbReference type="PANTHER" id="PTHR10924">
    <property type="entry name" value="MAJOR FACILITATOR SUPERFAMILY PROTEIN-RELATED"/>
    <property type="match status" value="1"/>
</dbReference>
<comment type="caution">
    <text evidence="6">The sequence shown here is derived from an EMBL/GenBank/DDBJ whole genome shotgun (WGS) entry which is preliminary data.</text>
</comment>
<feature type="transmembrane region" description="Helical" evidence="5">
    <location>
        <begin position="204"/>
        <end position="226"/>
    </location>
</feature>
<dbReference type="OrthoDB" id="422206at2759"/>
<evidence type="ECO:0000256" key="5">
    <source>
        <dbReference type="SAM" id="Phobius"/>
    </source>
</evidence>
<feature type="transmembrane region" description="Helical" evidence="5">
    <location>
        <begin position="238"/>
        <end position="258"/>
    </location>
</feature>
<organism evidence="6 7">
    <name type="scientific">Polypedilum vanderplanki</name>
    <name type="common">Sleeping chironomid midge</name>
    <dbReference type="NCBI Taxonomy" id="319348"/>
    <lineage>
        <taxon>Eukaryota</taxon>
        <taxon>Metazoa</taxon>
        <taxon>Ecdysozoa</taxon>
        <taxon>Arthropoda</taxon>
        <taxon>Hexapoda</taxon>
        <taxon>Insecta</taxon>
        <taxon>Pterygota</taxon>
        <taxon>Neoptera</taxon>
        <taxon>Endopterygota</taxon>
        <taxon>Diptera</taxon>
        <taxon>Nematocera</taxon>
        <taxon>Chironomoidea</taxon>
        <taxon>Chironomidae</taxon>
        <taxon>Chironominae</taxon>
        <taxon>Polypedilum</taxon>
        <taxon>Polypedilum</taxon>
    </lineage>
</organism>
<dbReference type="GO" id="GO:0016020">
    <property type="term" value="C:membrane"/>
    <property type="evidence" value="ECO:0007669"/>
    <property type="project" value="UniProtKB-SubCell"/>
</dbReference>
<keyword evidence="7" id="KW-1185">Reference proteome</keyword>
<dbReference type="AlphaFoldDB" id="A0A9J6CST5"/>
<dbReference type="Gene3D" id="1.20.1250.20">
    <property type="entry name" value="MFS general substrate transporter like domains"/>
    <property type="match status" value="2"/>
</dbReference>
<evidence type="ECO:0000256" key="2">
    <source>
        <dbReference type="ARBA" id="ARBA00022692"/>
    </source>
</evidence>
<feature type="transmembrane region" description="Helical" evidence="5">
    <location>
        <begin position="453"/>
        <end position="477"/>
    </location>
</feature>